<dbReference type="Pfam" id="PF00583">
    <property type="entry name" value="Acetyltransf_1"/>
    <property type="match status" value="1"/>
</dbReference>
<proteinExistence type="predicted"/>
<reference evidence="2" key="1">
    <citation type="journal article" date="2020" name="Stud. Mycol.">
        <title>101 Dothideomycetes genomes: a test case for predicting lifestyles and emergence of pathogens.</title>
        <authorList>
            <person name="Haridas S."/>
            <person name="Albert R."/>
            <person name="Binder M."/>
            <person name="Bloem J."/>
            <person name="Labutti K."/>
            <person name="Salamov A."/>
            <person name="Andreopoulos B."/>
            <person name="Baker S."/>
            <person name="Barry K."/>
            <person name="Bills G."/>
            <person name="Bluhm B."/>
            <person name="Cannon C."/>
            <person name="Castanera R."/>
            <person name="Culley D."/>
            <person name="Daum C."/>
            <person name="Ezra D."/>
            <person name="Gonzalez J."/>
            <person name="Henrissat B."/>
            <person name="Kuo A."/>
            <person name="Liang C."/>
            <person name="Lipzen A."/>
            <person name="Lutzoni F."/>
            <person name="Magnuson J."/>
            <person name="Mondo S."/>
            <person name="Nolan M."/>
            <person name="Ohm R."/>
            <person name="Pangilinan J."/>
            <person name="Park H.-J."/>
            <person name="Ramirez L."/>
            <person name="Alfaro M."/>
            <person name="Sun H."/>
            <person name="Tritt A."/>
            <person name="Yoshinaga Y."/>
            <person name="Zwiers L.-H."/>
            <person name="Turgeon B."/>
            <person name="Goodwin S."/>
            <person name="Spatafora J."/>
            <person name="Crous P."/>
            <person name="Grigoriev I."/>
        </authorList>
    </citation>
    <scope>NUCLEOTIDE SEQUENCE</scope>
    <source>
        <strain evidence="2">CBS 122367</strain>
    </source>
</reference>
<accession>A0A6G1J0M9</accession>
<keyword evidence="3" id="KW-1185">Reference proteome</keyword>
<evidence type="ECO:0000259" key="1">
    <source>
        <dbReference type="PROSITE" id="PS51186"/>
    </source>
</evidence>
<dbReference type="Proteomes" id="UP000799291">
    <property type="component" value="Unassembled WGS sequence"/>
</dbReference>
<dbReference type="GO" id="GO:0016747">
    <property type="term" value="F:acyltransferase activity, transferring groups other than amino-acyl groups"/>
    <property type="evidence" value="ECO:0007669"/>
    <property type="project" value="InterPro"/>
</dbReference>
<dbReference type="Gene3D" id="3.40.630.30">
    <property type="match status" value="1"/>
</dbReference>
<dbReference type="InterPro" id="IPR016181">
    <property type="entry name" value="Acyl_CoA_acyltransferase"/>
</dbReference>
<name>A0A6G1J0M9_9PLEO</name>
<sequence length="268" mass="29320">MASTTSHPPPATTITHTSKNHSIYSTFTAKNFLTDPVLTYLLNQTPWYHKAAALYHIIRIQLHACGYKKRAIYSSASTRPDHSPTDVEFNPQCAAVTLLPGSGGAFDVSPLGWTSILLHGIHKVFFYAGTKPWNGFFTQFVVPVERAKAATFALGEDYYYIVFISTDVQHRGKGLAATVIGELQARAQEEGKPIWIEASAPNAHRVYLKCGFEDVGVDGVGSAGKGFRMGVGEADDKGDRCRGEGAVGVPVWPMVWWPEGYEKGKGRK</sequence>
<evidence type="ECO:0000313" key="2">
    <source>
        <dbReference type="EMBL" id="KAF2684076.1"/>
    </source>
</evidence>
<feature type="domain" description="N-acetyltransferase" evidence="1">
    <location>
        <begin position="85"/>
        <end position="234"/>
    </location>
</feature>
<organism evidence="2 3">
    <name type="scientific">Lentithecium fluviatile CBS 122367</name>
    <dbReference type="NCBI Taxonomy" id="1168545"/>
    <lineage>
        <taxon>Eukaryota</taxon>
        <taxon>Fungi</taxon>
        <taxon>Dikarya</taxon>
        <taxon>Ascomycota</taxon>
        <taxon>Pezizomycotina</taxon>
        <taxon>Dothideomycetes</taxon>
        <taxon>Pleosporomycetidae</taxon>
        <taxon>Pleosporales</taxon>
        <taxon>Massarineae</taxon>
        <taxon>Lentitheciaceae</taxon>
        <taxon>Lentithecium</taxon>
    </lineage>
</organism>
<dbReference type="EMBL" id="MU005582">
    <property type="protein sequence ID" value="KAF2684076.1"/>
    <property type="molecule type" value="Genomic_DNA"/>
</dbReference>
<evidence type="ECO:0000313" key="3">
    <source>
        <dbReference type="Proteomes" id="UP000799291"/>
    </source>
</evidence>
<dbReference type="InterPro" id="IPR000182">
    <property type="entry name" value="GNAT_dom"/>
</dbReference>
<dbReference type="SUPFAM" id="SSF55729">
    <property type="entry name" value="Acyl-CoA N-acyltransferases (Nat)"/>
    <property type="match status" value="1"/>
</dbReference>
<gene>
    <name evidence="2" type="ORF">K458DRAFT_431680</name>
</gene>
<dbReference type="AlphaFoldDB" id="A0A6G1J0M9"/>
<dbReference type="InterPro" id="IPR052523">
    <property type="entry name" value="Trichothecene_AcTrans"/>
</dbReference>
<dbReference type="OrthoDB" id="544277at2759"/>
<protein>
    <recommendedName>
        <fullName evidence="1">N-acetyltransferase domain-containing protein</fullName>
    </recommendedName>
</protein>
<dbReference type="PANTHER" id="PTHR42791:SF1">
    <property type="entry name" value="N-ACETYLTRANSFERASE DOMAIN-CONTAINING PROTEIN"/>
    <property type="match status" value="1"/>
</dbReference>
<dbReference type="PANTHER" id="PTHR42791">
    <property type="entry name" value="GNAT FAMILY ACETYLTRANSFERASE"/>
    <property type="match status" value="1"/>
</dbReference>
<dbReference type="PROSITE" id="PS51186">
    <property type="entry name" value="GNAT"/>
    <property type="match status" value="1"/>
</dbReference>